<dbReference type="SUPFAM" id="SSF51735">
    <property type="entry name" value="NAD(P)-binding Rossmann-fold domains"/>
    <property type="match status" value="1"/>
</dbReference>
<comment type="caution">
    <text evidence="5">The sequence shown here is derived from an EMBL/GenBank/DDBJ whole genome shotgun (WGS) entry which is preliminary data.</text>
</comment>
<keyword evidence="2" id="KW-0560">Oxidoreductase</keyword>
<proteinExistence type="inferred from homology"/>
<evidence type="ECO:0000256" key="3">
    <source>
        <dbReference type="SAM" id="MobiDB-lite"/>
    </source>
</evidence>
<dbReference type="Proteomes" id="UP000761534">
    <property type="component" value="Unassembled WGS sequence"/>
</dbReference>
<keyword evidence="4" id="KW-0812">Transmembrane</keyword>
<evidence type="ECO:0008006" key="7">
    <source>
        <dbReference type="Google" id="ProtNLM"/>
    </source>
</evidence>
<dbReference type="InterPro" id="IPR036291">
    <property type="entry name" value="NAD(P)-bd_dom_sf"/>
</dbReference>
<organism evidence="5 6">
    <name type="scientific">Trichomonascus ciferrii</name>
    <dbReference type="NCBI Taxonomy" id="44093"/>
    <lineage>
        <taxon>Eukaryota</taxon>
        <taxon>Fungi</taxon>
        <taxon>Dikarya</taxon>
        <taxon>Ascomycota</taxon>
        <taxon>Saccharomycotina</taxon>
        <taxon>Dipodascomycetes</taxon>
        <taxon>Dipodascales</taxon>
        <taxon>Trichomonascaceae</taxon>
        <taxon>Trichomonascus</taxon>
        <taxon>Trichomonascus ciferrii complex</taxon>
    </lineage>
</organism>
<evidence type="ECO:0000313" key="6">
    <source>
        <dbReference type="Proteomes" id="UP000761534"/>
    </source>
</evidence>
<dbReference type="PANTHER" id="PTHR24320">
    <property type="entry name" value="RETINOL DEHYDROGENASE"/>
    <property type="match status" value="1"/>
</dbReference>
<evidence type="ECO:0000256" key="4">
    <source>
        <dbReference type="SAM" id="Phobius"/>
    </source>
</evidence>
<sequence length="405" mass="45310">MPVNFIGSIVTEGTKAVPYYEQIKTFGPYVAGVVAVKRYFSGANNSWERDMHGRVILITGGTSGLGAAVALDMASRGAQVILLVKATGDEWLVDYIDDIRERSQNFLVYTEECNLGDFYSIRKFATKWLDNSPPRRLDAIICCAGVALPPSVPRAATTDGLEQHLQINYLGHFHLLTLLAPSIRAQPPDRDVRVVLTTCVSAVMAEFDINDLEFASRGYPAHRPWRVMGASKLALTMFAYEFQQQLNDYERPDKAPPNAHVSVVDPGMMRSPSFKRFVSCGSLLGLFLYILLWPIYWLFLKASNNGAQSHLFAMLSPDPKDTHEVSYISECTIRSKPPRKELNDRELQKQLFEVTEKLVLETEKKSVIAKKREEIKKGGDEERASSAVSGIQSAKTSNKKSKKRK</sequence>
<dbReference type="GO" id="GO:0016491">
    <property type="term" value="F:oxidoreductase activity"/>
    <property type="evidence" value="ECO:0007669"/>
    <property type="project" value="UniProtKB-KW"/>
</dbReference>
<keyword evidence="6" id="KW-1185">Reference proteome</keyword>
<reference evidence="5" key="1">
    <citation type="journal article" date="2019" name="G3 (Bethesda)">
        <title>Genome Assemblies of Two Rare Opportunistic Yeast Pathogens: Diutina rugosa (syn. Candida rugosa) and Trichomonascus ciferrii (syn. Candida ciferrii).</title>
        <authorList>
            <person name="Mixao V."/>
            <person name="Saus E."/>
            <person name="Hansen A.P."/>
            <person name="Lass-Florl C."/>
            <person name="Gabaldon T."/>
        </authorList>
    </citation>
    <scope>NUCLEOTIDE SEQUENCE</scope>
    <source>
        <strain evidence="5">CBS 4856</strain>
    </source>
</reference>
<evidence type="ECO:0000313" key="5">
    <source>
        <dbReference type="EMBL" id="KAA8915967.1"/>
    </source>
</evidence>
<comment type="similarity">
    <text evidence="1">Belongs to the short-chain dehydrogenases/reductases (SDR) family.</text>
</comment>
<protein>
    <recommendedName>
        <fullName evidence="7">Ketoreductase (KR) domain-containing protein</fullName>
    </recommendedName>
</protein>
<gene>
    <name evidence="5" type="ORF">TRICI_001884</name>
</gene>
<name>A0A642V8R4_9ASCO</name>
<feature type="compositionally biased region" description="Basic and acidic residues" evidence="3">
    <location>
        <begin position="371"/>
        <end position="384"/>
    </location>
</feature>
<evidence type="ECO:0000256" key="2">
    <source>
        <dbReference type="ARBA" id="ARBA00023002"/>
    </source>
</evidence>
<dbReference type="Gene3D" id="3.40.50.720">
    <property type="entry name" value="NAD(P)-binding Rossmann-like Domain"/>
    <property type="match status" value="1"/>
</dbReference>
<dbReference type="VEuPathDB" id="FungiDB:TRICI_001884"/>
<dbReference type="PANTHER" id="PTHR24320:SF285">
    <property type="entry name" value="RETINOL DEHYDROGENASE 14"/>
    <property type="match status" value="1"/>
</dbReference>
<dbReference type="InterPro" id="IPR002347">
    <property type="entry name" value="SDR_fam"/>
</dbReference>
<feature type="transmembrane region" description="Helical" evidence="4">
    <location>
        <begin position="277"/>
        <end position="299"/>
    </location>
</feature>
<accession>A0A642V8R4</accession>
<dbReference type="AlphaFoldDB" id="A0A642V8R4"/>
<keyword evidence="4" id="KW-0472">Membrane</keyword>
<dbReference type="Pfam" id="PF00106">
    <property type="entry name" value="adh_short"/>
    <property type="match status" value="1"/>
</dbReference>
<dbReference type="EMBL" id="SWFS01000129">
    <property type="protein sequence ID" value="KAA8915967.1"/>
    <property type="molecule type" value="Genomic_DNA"/>
</dbReference>
<dbReference type="OrthoDB" id="191979at2759"/>
<dbReference type="PRINTS" id="PR00081">
    <property type="entry name" value="GDHRDH"/>
</dbReference>
<feature type="region of interest" description="Disordered" evidence="3">
    <location>
        <begin position="371"/>
        <end position="405"/>
    </location>
</feature>
<keyword evidence="4" id="KW-1133">Transmembrane helix</keyword>
<evidence type="ECO:0000256" key="1">
    <source>
        <dbReference type="ARBA" id="ARBA00006484"/>
    </source>
</evidence>